<feature type="compositionally biased region" description="Low complexity" evidence="1">
    <location>
        <begin position="484"/>
        <end position="495"/>
    </location>
</feature>
<feature type="compositionally biased region" description="Polar residues" evidence="1">
    <location>
        <begin position="12"/>
        <end position="25"/>
    </location>
</feature>
<feature type="compositionally biased region" description="Low complexity" evidence="1">
    <location>
        <begin position="290"/>
        <end position="328"/>
    </location>
</feature>
<evidence type="ECO:0000313" key="3">
    <source>
        <dbReference type="Proteomes" id="UP000297245"/>
    </source>
</evidence>
<feature type="region of interest" description="Disordered" evidence="1">
    <location>
        <begin position="840"/>
        <end position="951"/>
    </location>
</feature>
<feature type="compositionally biased region" description="Polar residues" evidence="1">
    <location>
        <begin position="697"/>
        <end position="713"/>
    </location>
</feature>
<feature type="compositionally biased region" description="Low complexity" evidence="1">
    <location>
        <begin position="371"/>
        <end position="463"/>
    </location>
</feature>
<evidence type="ECO:0000313" key="2">
    <source>
        <dbReference type="EMBL" id="THV02051.1"/>
    </source>
</evidence>
<feature type="compositionally biased region" description="Polar residues" evidence="1">
    <location>
        <begin position="741"/>
        <end position="756"/>
    </location>
</feature>
<feature type="compositionally biased region" description="Low complexity" evidence="1">
    <location>
        <begin position="575"/>
        <end position="590"/>
    </location>
</feature>
<dbReference type="EMBL" id="ML179081">
    <property type="protein sequence ID" value="THV02051.1"/>
    <property type="molecule type" value="Genomic_DNA"/>
</dbReference>
<feature type="region of interest" description="Disordered" evidence="1">
    <location>
        <begin position="621"/>
        <end position="757"/>
    </location>
</feature>
<feature type="compositionally biased region" description="Polar residues" evidence="1">
    <location>
        <begin position="670"/>
        <end position="679"/>
    </location>
</feature>
<organism evidence="2 3">
    <name type="scientific">Dendrothele bispora (strain CBS 962.96)</name>
    <dbReference type="NCBI Taxonomy" id="1314807"/>
    <lineage>
        <taxon>Eukaryota</taxon>
        <taxon>Fungi</taxon>
        <taxon>Dikarya</taxon>
        <taxon>Basidiomycota</taxon>
        <taxon>Agaricomycotina</taxon>
        <taxon>Agaricomycetes</taxon>
        <taxon>Agaricomycetidae</taxon>
        <taxon>Agaricales</taxon>
        <taxon>Agaricales incertae sedis</taxon>
        <taxon>Dendrothele</taxon>
    </lineage>
</organism>
<accession>A0A4S8MHH6</accession>
<sequence>MPPPPPKMSHAIASSSATTPPQYDSTLSDIDYRGREPQSYDDFQHLAFQYLGYAKYLFRRMEERYAERISSQMRLLIRNVLGDVPIADDGTIHEYTLKLAEDLTALHNHAPITITERFNPGAPVSAPATVQITSASGSRATDQVEQVALHNSNQLFLVQPERHCDVGVDISEENLFVMSLKHFGNEALVRPLKITFMPENGQNGRVFEFMEDGSVYWMEIAPDGRMYPPRESDPFRDSRLADGSVPGLPYPLRELAQATRPSDNTPTPGASSSSRSHPVAPLAGRHLGGSSSTTSHTRTTASPSSSTLGQVSSTTSHSGSTAPPSSSTLGQVTTSTPASNSSNGQSQERDRTLKRQHTIIFSIATPPGSPAPSSSTLGQTHSTPNPTTSASTSTPTSHPTSAPNTAVATPTAGSSVTSSNTSTTTFATPTAGPSTVSGNSAPSASNPAPSLSGLASTSSSYDSPTGRGSKRQRRVNFSLPPTDSNSQASAPSPSSTLGQVGSTPSVSNPTTSASTPTSHSTSASAFTSTSTLAVAAPAATSSTLSSSSASKGKQRATYNEGDVPMSDDGASMGHSSSQSTATTRASTGVSTSSSFVLGRASSSSSAASQSAPYTSAAYKGKGKAKATHNDEVQGKVPTGHTNSVDRLHGSGSVTRSTIPPQAGGTHSRGDGSNASSTATHKGKDAGGKMSTLAINGARTTNPSGSGAGPSTSVTSSNGTRSSRLSSSLGPQQTYHWGDQGNLRNANSEPQVGSTTIMPRGLVRQGAFEEKSNPEVFWDYLRWGPRPLSPPLLPVVRSAPCVLPSSSTGPVWTSAMRGASSTVVSTSNGTSVAVASTIAATVSTSTSPATVSTTNPSPVASVSNAAPAAAPSPTVESFSYAEEGSSDGGSRSGSTSPDSRGKKRSRSDEDEEDEDGRTARRLRLSPSPPAAGPSGPYRRNSHRLKDEPFPSP</sequence>
<feature type="region of interest" description="Disordered" evidence="1">
    <location>
        <begin position="228"/>
        <end position="523"/>
    </location>
</feature>
<feature type="compositionally biased region" description="Basic and acidic residues" evidence="1">
    <location>
        <begin position="228"/>
        <end position="240"/>
    </location>
</feature>
<feature type="compositionally biased region" description="Polar residues" evidence="1">
    <location>
        <begin position="329"/>
        <end position="346"/>
    </location>
</feature>
<protein>
    <submittedName>
        <fullName evidence="2">Uncharacterized protein</fullName>
    </submittedName>
</protein>
<evidence type="ECO:0000256" key="1">
    <source>
        <dbReference type="SAM" id="MobiDB-lite"/>
    </source>
</evidence>
<keyword evidence="3" id="KW-1185">Reference proteome</keyword>
<dbReference type="AlphaFoldDB" id="A0A4S8MHH6"/>
<feature type="compositionally biased region" description="Low complexity" evidence="1">
    <location>
        <begin position="502"/>
        <end position="523"/>
    </location>
</feature>
<dbReference type="OrthoDB" id="2937137at2759"/>
<gene>
    <name evidence="2" type="ORF">K435DRAFT_853166</name>
</gene>
<feature type="compositionally biased region" description="Basic and acidic residues" evidence="1">
    <location>
        <begin position="942"/>
        <end position="951"/>
    </location>
</feature>
<feature type="compositionally biased region" description="Low complexity" evidence="1">
    <location>
        <begin position="840"/>
        <end position="872"/>
    </location>
</feature>
<feature type="region of interest" description="Disordered" evidence="1">
    <location>
        <begin position="539"/>
        <end position="590"/>
    </location>
</feature>
<dbReference type="Proteomes" id="UP000297245">
    <property type="component" value="Unassembled WGS sequence"/>
</dbReference>
<feature type="compositionally biased region" description="Low complexity" evidence="1">
    <location>
        <begin position="714"/>
        <end position="729"/>
    </location>
</feature>
<proteinExistence type="predicted"/>
<name>A0A4S8MHH6_DENBC</name>
<feature type="region of interest" description="Disordered" evidence="1">
    <location>
        <begin position="1"/>
        <end position="25"/>
    </location>
</feature>
<feature type="compositionally biased region" description="Low complexity" evidence="1">
    <location>
        <begin position="539"/>
        <end position="550"/>
    </location>
</feature>
<feature type="compositionally biased region" description="Polar residues" evidence="1">
    <location>
        <begin position="259"/>
        <end position="276"/>
    </location>
</feature>
<reference evidence="2 3" key="1">
    <citation type="journal article" date="2019" name="Nat. Ecol. Evol.">
        <title>Megaphylogeny resolves global patterns of mushroom evolution.</title>
        <authorList>
            <person name="Varga T."/>
            <person name="Krizsan K."/>
            <person name="Foldi C."/>
            <person name="Dima B."/>
            <person name="Sanchez-Garcia M."/>
            <person name="Sanchez-Ramirez S."/>
            <person name="Szollosi G.J."/>
            <person name="Szarkandi J.G."/>
            <person name="Papp V."/>
            <person name="Albert L."/>
            <person name="Andreopoulos W."/>
            <person name="Angelini C."/>
            <person name="Antonin V."/>
            <person name="Barry K.W."/>
            <person name="Bougher N.L."/>
            <person name="Buchanan P."/>
            <person name="Buyck B."/>
            <person name="Bense V."/>
            <person name="Catcheside P."/>
            <person name="Chovatia M."/>
            <person name="Cooper J."/>
            <person name="Damon W."/>
            <person name="Desjardin D."/>
            <person name="Finy P."/>
            <person name="Geml J."/>
            <person name="Haridas S."/>
            <person name="Hughes K."/>
            <person name="Justo A."/>
            <person name="Karasinski D."/>
            <person name="Kautmanova I."/>
            <person name="Kiss B."/>
            <person name="Kocsube S."/>
            <person name="Kotiranta H."/>
            <person name="LaButti K.M."/>
            <person name="Lechner B.E."/>
            <person name="Liimatainen K."/>
            <person name="Lipzen A."/>
            <person name="Lukacs Z."/>
            <person name="Mihaltcheva S."/>
            <person name="Morgado L.N."/>
            <person name="Niskanen T."/>
            <person name="Noordeloos M.E."/>
            <person name="Ohm R.A."/>
            <person name="Ortiz-Santana B."/>
            <person name="Ovrebo C."/>
            <person name="Racz N."/>
            <person name="Riley R."/>
            <person name="Savchenko A."/>
            <person name="Shiryaev A."/>
            <person name="Soop K."/>
            <person name="Spirin V."/>
            <person name="Szebenyi C."/>
            <person name="Tomsovsky M."/>
            <person name="Tulloss R.E."/>
            <person name="Uehling J."/>
            <person name="Grigoriev I.V."/>
            <person name="Vagvolgyi C."/>
            <person name="Papp T."/>
            <person name="Martin F.M."/>
            <person name="Miettinen O."/>
            <person name="Hibbett D.S."/>
            <person name="Nagy L.G."/>
        </authorList>
    </citation>
    <scope>NUCLEOTIDE SEQUENCE [LARGE SCALE GENOMIC DNA]</scope>
    <source>
        <strain evidence="2 3">CBS 962.96</strain>
    </source>
</reference>